<evidence type="ECO:0000313" key="3">
    <source>
        <dbReference type="EMBL" id="MTU27911.1"/>
    </source>
</evidence>
<accession>A0A3R6E2G7</accession>
<dbReference type="EMBL" id="QRKC01000001">
    <property type="protein sequence ID" value="RHH80258.1"/>
    <property type="molecule type" value="Genomic_DNA"/>
</dbReference>
<dbReference type="EMBL" id="QSUP01000004">
    <property type="protein sequence ID" value="RGN53015.1"/>
    <property type="molecule type" value="Genomic_DNA"/>
</dbReference>
<evidence type="ECO:0000256" key="1">
    <source>
        <dbReference type="SAM" id="Phobius"/>
    </source>
</evidence>
<evidence type="ECO:0000259" key="2">
    <source>
        <dbReference type="Pfam" id="PF10882"/>
    </source>
</evidence>
<dbReference type="Proteomes" id="UP000285173">
    <property type="component" value="Unassembled WGS sequence"/>
</dbReference>
<evidence type="ECO:0000313" key="6">
    <source>
        <dbReference type="EMBL" id="RHH80258.1"/>
    </source>
</evidence>
<dbReference type="EMBL" id="WNCR01000001">
    <property type="protein sequence ID" value="MTU27911.1"/>
    <property type="molecule type" value="Genomic_DNA"/>
</dbReference>
<comment type="caution">
    <text evidence="5">The sequence shown here is derived from an EMBL/GenBank/DDBJ whole genome shotgun (WGS) entry which is preliminary data.</text>
</comment>
<reference evidence="7 8" key="1">
    <citation type="submission" date="2018-08" db="EMBL/GenBank/DDBJ databases">
        <title>A genome reference for cultivated species of the human gut microbiota.</title>
        <authorList>
            <person name="Zou Y."/>
            <person name="Xue W."/>
            <person name="Luo G."/>
        </authorList>
    </citation>
    <scope>NUCLEOTIDE SEQUENCE [LARGE SCALE GENOMIC DNA]</scope>
    <source>
        <strain evidence="6 8">AM16-50</strain>
        <strain evidence="5 9">AM50-15</strain>
        <strain evidence="4 7">OM05-11AA</strain>
    </source>
</reference>
<dbReference type="Proteomes" id="UP000283732">
    <property type="component" value="Unassembled WGS sequence"/>
</dbReference>
<keyword evidence="1" id="KW-0812">Transmembrane</keyword>
<keyword evidence="1" id="KW-0472">Membrane</keyword>
<feature type="domain" description="Bacterial Pleckstrin homology" evidence="2">
    <location>
        <begin position="62"/>
        <end position="159"/>
    </location>
</feature>
<proteinExistence type="predicted"/>
<sequence>METRISSSSMDNANKIKTSVMLLLLYGICIFPAWDGNLSVLLGLFAVSSILCMLTRGFMPNRFIVDGEKLVIDAYFRKTYINIEEILSAREVDRLDLGIMIRSFGVGWLFGDLGYFSSTAIGRVKVFARRSDNRILITTSRRGNFIIAPDDPEFIHYLNQAILWR</sequence>
<evidence type="ECO:0000313" key="10">
    <source>
        <dbReference type="Proteomes" id="UP000437446"/>
    </source>
</evidence>
<feature type="transmembrane region" description="Helical" evidence="1">
    <location>
        <begin position="40"/>
        <end position="59"/>
    </location>
</feature>
<evidence type="ECO:0000313" key="5">
    <source>
        <dbReference type="EMBL" id="RGZ48441.1"/>
    </source>
</evidence>
<dbReference type="InterPro" id="IPR027783">
    <property type="entry name" value="Bacterial_PH-related"/>
</dbReference>
<reference evidence="3 10" key="2">
    <citation type="journal article" date="2019" name="Nat. Med.">
        <title>A library of human gut bacterial isolates paired with longitudinal multiomics data enables mechanistic microbiome research.</title>
        <authorList>
            <person name="Poyet M."/>
            <person name="Groussin M."/>
            <person name="Gibbons S.M."/>
            <person name="Avila-Pacheco J."/>
            <person name="Jiang X."/>
            <person name="Kearney S.M."/>
            <person name="Perrotta A.R."/>
            <person name="Berdy B."/>
            <person name="Zhao S."/>
            <person name="Lieberman T.D."/>
            <person name="Swanson P.K."/>
            <person name="Smith M."/>
            <person name="Roesemann S."/>
            <person name="Alexander J.E."/>
            <person name="Rich S.A."/>
            <person name="Livny J."/>
            <person name="Vlamakis H."/>
            <person name="Clish C."/>
            <person name="Bullock K."/>
            <person name="Deik A."/>
            <person name="Scott J."/>
            <person name="Pierce K.A."/>
            <person name="Xavier R.J."/>
            <person name="Alm E.J."/>
        </authorList>
    </citation>
    <scope>NUCLEOTIDE SEQUENCE [LARGE SCALE GENOMIC DNA]</scope>
    <source>
        <strain evidence="3 10">BIOML-A25</strain>
    </source>
</reference>
<gene>
    <name evidence="6" type="ORF">DW191_03850</name>
    <name evidence="5" type="ORF">DW986_09550</name>
    <name evidence="4" type="ORF">DXB61_05590</name>
    <name evidence="3" type="ORF">GMD66_01500</name>
</gene>
<feature type="transmembrane region" description="Helical" evidence="1">
    <location>
        <begin position="16"/>
        <end position="34"/>
    </location>
</feature>
<evidence type="ECO:0000313" key="8">
    <source>
        <dbReference type="Proteomes" id="UP000283732"/>
    </source>
</evidence>
<dbReference type="EMBL" id="QSEF01000011">
    <property type="protein sequence ID" value="RGZ48441.1"/>
    <property type="molecule type" value="Genomic_DNA"/>
</dbReference>
<dbReference type="Proteomes" id="UP000261088">
    <property type="component" value="Unassembled WGS sequence"/>
</dbReference>
<protein>
    <recommendedName>
        <fullName evidence="2">Bacterial Pleckstrin homology domain-containing protein</fullName>
    </recommendedName>
</protein>
<dbReference type="AlphaFoldDB" id="A0A3R6E2G7"/>
<evidence type="ECO:0000313" key="7">
    <source>
        <dbReference type="Proteomes" id="UP000261088"/>
    </source>
</evidence>
<dbReference type="Proteomes" id="UP000437446">
    <property type="component" value="Unassembled WGS sequence"/>
</dbReference>
<dbReference type="RefSeq" id="WP_046452552.1">
    <property type="nucleotide sequence ID" value="NZ_BAABZJ010000001.1"/>
</dbReference>
<organism evidence="5 9">
    <name type="scientific">Parabacteroides merdae</name>
    <dbReference type="NCBI Taxonomy" id="46503"/>
    <lineage>
        <taxon>Bacteria</taxon>
        <taxon>Pseudomonadati</taxon>
        <taxon>Bacteroidota</taxon>
        <taxon>Bacteroidia</taxon>
        <taxon>Bacteroidales</taxon>
        <taxon>Tannerellaceae</taxon>
        <taxon>Parabacteroides</taxon>
    </lineage>
</organism>
<dbReference type="Pfam" id="PF10882">
    <property type="entry name" value="bPH_5"/>
    <property type="match status" value="1"/>
</dbReference>
<keyword evidence="1" id="KW-1133">Transmembrane helix</keyword>
<evidence type="ECO:0000313" key="4">
    <source>
        <dbReference type="EMBL" id="RGN53015.1"/>
    </source>
</evidence>
<evidence type="ECO:0000313" key="9">
    <source>
        <dbReference type="Proteomes" id="UP000285173"/>
    </source>
</evidence>
<name>A0A3R6E2G7_9BACT</name>